<reference evidence="1 2" key="1">
    <citation type="journal article" date="2022" name="Genome Biol. Evol.">
        <title>The Spruce Budworm Genome: Reconstructing the Evolutionary History of Antifreeze Proteins.</title>
        <authorList>
            <person name="Beliveau C."/>
            <person name="Gagne P."/>
            <person name="Picq S."/>
            <person name="Vernygora O."/>
            <person name="Keeling C.I."/>
            <person name="Pinkney K."/>
            <person name="Doucet D."/>
            <person name="Wen F."/>
            <person name="Johnston J.S."/>
            <person name="Maaroufi H."/>
            <person name="Boyle B."/>
            <person name="Laroche J."/>
            <person name="Dewar K."/>
            <person name="Juretic N."/>
            <person name="Blackburn G."/>
            <person name="Nisole A."/>
            <person name="Brunet B."/>
            <person name="Brandao M."/>
            <person name="Lumley L."/>
            <person name="Duan J."/>
            <person name="Quan G."/>
            <person name="Lucarotti C.J."/>
            <person name="Roe A.D."/>
            <person name="Sperling F.A.H."/>
            <person name="Levesque R.C."/>
            <person name="Cusson M."/>
        </authorList>
    </citation>
    <scope>NUCLEOTIDE SEQUENCE [LARGE SCALE GENOMIC DNA]</scope>
    <source>
        <strain evidence="1">Glfc:IPQL:Cfum</strain>
    </source>
</reference>
<protein>
    <submittedName>
        <fullName evidence="1">Uncharacterized protein</fullName>
    </submittedName>
</protein>
<gene>
    <name evidence="1" type="ORF">MSG28_005284</name>
</gene>
<evidence type="ECO:0000313" key="1">
    <source>
        <dbReference type="EMBL" id="KAI8426458.1"/>
    </source>
</evidence>
<dbReference type="EMBL" id="CM046108">
    <property type="protein sequence ID" value="KAI8426458.1"/>
    <property type="molecule type" value="Genomic_DNA"/>
</dbReference>
<dbReference type="Proteomes" id="UP001064048">
    <property type="component" value="Chromosome 8"/>
</dbReference>
<keyword evidence="2" id="KW-1185">Reference proteome</keyword>
<sequence length="511" mass="58133">MLPKTSELCGGVLRLPRYAEASLGMPYATLKTTELCRGVLRLPSYAEASLSMPYATEDFRAMPRRPVCLTIPRGSAPELVIRDIDIIKRILTTDFEHFYARGLNPHRTVVEPLFKNLFFADGDLWRLIRQRFTPVFSTGKLKAMFPLITERAEKLQVLAETVALEDSYDMRELMARYTTDFIGACGFGINMNTLNVENSQFRQLGKRIFQRSPRDAVIGLLKFIFPELCKNMHFLAPEIEISIRHLVQTVLKERDHKPSGRNDFIDLLLELQSQGKMVGKSIERKNSDGTPVVIKLELDEVIVMAQVFVFFGAGYETSSSASSFLLHQLAFNPNCQEKVQAEIDRVLKKYDNKLNYDAVKEMTYLEMAFNEGMRMYPSVAYLVRECRSPSYTIPEINLTINDGVKVIIPTQAIHMDEQYFENPEKFDPERFNPEYKQDRRFVYMPFGEGPRSCVGARLGLMQSMAGVAALLQKFTVEPAACSVRNPTPEPTATVAESFVGGLPLKLRRRVQ</sequence>
<proteinExistence type="predicted"/>
<comment type="caution">
    <text evidence="1">The sequence shown here is derived from an EMBL/GenBank/DDBJ whole genome shotgun (WGS) entry which is preliminary data.</text>
</comment>
<organism evidence="1 2">
    <name type="scientific">Choristoneura fumiferana</name>
    <name type="common">Spruce budworm moth</name>
    <name type="synonym">Archips fumiferana</name>
    <dbReference type="NCBI Taxonomy" id="7141"/>
    <lineage>
        <taxon>Eukaryota</taxon>
        <taxon>Metazoa</taxon>
        <taxon>Ecdysozoa</taxon>
        <taxon>Arthropoda</taxon>
        <taxon>Hexapoda</taxon>
        <taxon>Insecta</taxon>
        <taxon>Pterygota</taxon>
        <taxon>Neoptera</taxon>
        <taxon>Endopterygota</taxon>
        <taxon>Lepidoptera</taxon>
        <taxon>Glossata</taxon>
        <taxon>Ditrysia</taxon>
        <taxon>Tortricoidea</taxon>
        <taxon>Tortricidae</taxon>
        <taxon>Tortricinae</taxon>
        <taxon>Choristoneura</taxon>
    </lineage>
</organism>
<name>A0ACC0JQM3_CHOFU</name>
<evidence type="ECO:0000313" key="2">
    <source>
        <dbReference type="Proteomes" id="UP001064048"/>
    </source>
</evidence>
<accession>A0ACC0JQM3</accession>